<keyword evidence="2" id="KW-1185">Reference proteome</keyword>
<gene>
    <name evidence="1" type="ORF">N180_20720</name>
</gene>
<sequence length="220" mass="25639">MKNLFIILFMLLCSKVSGQRVVYDKNHMNQVLANQAVRLSAEQAHQSNLKSIETSVKSINLNVASVVLIQDVIYRSLTEVREGLRDGLQVKNMAIYVSDVLKYSNQMIDQAKGEPYLLLFAEENMQWSKRRLLALTEEVNKLVLTGGKEVMMDYVKRDELLDMINHELILLRASVYRAYRAMHYAKQNGLLKSLNPYKNFIERDKDLVNEIFRNYNYLQR</sequence>
<reference evidence="1 2" key="1">
    <citation type="journal article" date="1992" name="Int. J. Syst. Bacteriol.">
        <title>Sphingobacterium antarcticus sp. nov. a Psychrotrophic Bacterium from the Soils of Schirmacher Oasis, Antarctica.</title>
        <authorList>
            <person name="Shivaji S."/>
            <person name="Ray M.K."/>
            <person name="Rao N.S."/>
            <person name="Saiserr L."/>
            <person name="Jagannadham M.V."/>
            <person name="Kumar G.S."/>
            <person name="Reddy G."/>
            <person name="Bhargava P.M."/>
        </authorList>
    </citation>
    <scope>NUCLEOTIDE SEQUENCE [LARGE SCALE GENOMIC DNA]</scope>
    <source>
        <strain evidence="1 2">4BY</strain>
    </source>
</reference>
<dbReference type="AlphaFoldDB" id="A0A081PHE8"/>
<dbReference type="eggNOG" id="ENOG5032X4M">
    <property type="taxonomic scope" value="Bacteria"/>
</dbReference>
<proteinExistence type="predicted"/>
<organism evidence="1 2">
    <name type="scientific">Pedobacter antarcticus 4BY</name>
    <dbReference type="NCBI Taxonomy" id="1358423"/>
    <lineage>
        <taxon>Bacteria</taxon>
        <taxon>Pseudomonadati</taxon>
        <taxon>Bacteroidota</taxon>
        <taxon>Sphingobacteriia</taxon>
        <taxon>Sphingobacteriales</taxon>
        <taxon>Sphingobacteriaceae</taxon>
        <taxon>Pedobacter</taxon>
    </lineage>
</organism>
<evidence type="ECO:0008006" key="3">
    <source>
        <dbReference type="Google" id="ProtNLM"/>
    </source>
</evidence>
<evidence type="ECO:0000313" key="2">
    <source>
        <dbReference type="Proteomes" id="UP000028007"/>
    </source>
</evidence>
<name>A0A081PHE8_9SPHI</name>
<dbReference type="EMBL" id="JNFF01000049">
    <property type="protein sequence ID" value="KEQ30121.1"/>
    <property type="molecule type" value="Genomic_DNA"/>
</dbReference>
<dbReference type="Proteomes" id="UP000028007">
    <property type="component" value="Unassembled WGS sequence"/>
</dbReference>
<comment type="caution">
    <text evidence="1">The sequence shown here is derived from an EMBL/GenBank/DDBJ whole genome shotgun (WGS) entry which is preliminary data.</text>
</comment>
<evidence type="ECO:0000313" key="1">
    <source>
        <dbReference type="EMBL" id="KEQ30121.1"/>
    </source>
</evidence>
<protein>
    <recommendedName>
        <fullName evidence="3">Plasmid transfer protein</fullName>
    </recommendedName>
</protein>
<accession>A0A081PHE8</accession>